<dbReference type="CDD" id="cd07560">
    <property type="entry name" value="Peptidase_S41_CPP"/>
    <property type="match status" value="1"/>
</dbReference>
<protein>
    <submittedName>
        <fullName evidence="7">C-terminal processing peptidase subfamily</fullName>
    </submittedName>
</protein>
<dbReference type="Proteomes" id="UP000003835">
    <property type="component" value="Unassembled WGS sequence"/>
</dbReference>
<proteinExistence type="inferred from homology"/>
<dbReference type="InterPro" id="IPR005151">
    <property type="entry name" value="Tail-specific_protease"/>
</dbReference>
<dbReference type="NCBIfam" id="TIGR00225">
    <property type="entry name" value="prc"/>
    <property type="match status" value="1"/>
</dbReference>
<feature type="domain" description="PDZ" evidence="6">
    <location>
        <begin position="113"/>
        <end position="183"/>
    </location>
</feature>
<dbReference type="PANTHER" id="PTHR32060:SF30">
    <property type="entry name" value="CARBOXY-TERMINAL PROCESSING PROTEASE CTPA"/>
    <property type="match status" value="1"/>
</dbReference>
<dbReference type="InterPro" id="IPR041489">
    <property type="entry name" value="PDZ_6"/>
</dbReference>
<keyword evidence="2 5" id="KW-0645">Protease</keyword>
<dbReference type="GO" id="GO:0006508">
    <property type="term" value="P:proteolysis"/>
    <property type="evidence" value="ECO:0007669"/>
    <property type="project" value="UniProtKB-KW"/>
</dbReference>
<dbReference type="PANTHER" id="PTHR32060">
    <property type="entry name" value="TAIL-SPECIFIC PROTEASE"/>
    <property type="match status" value="1"/>
</dbReference>
<dbReference type="Gene3D" id="3.30.750.44">
    <property type="match status" value="1"/>
</dbReference>
<dbReference type="InterPro" id="IPR036034">
    <property type="entry name" value="PDZ_sf"/>
</dbReference>
<dbReference type="GO" id="GO:0030288">
    <property type="term" value="C:outer membrane-bounded periplasmic space"/>
    <property type="evidence" value="ECO:0007669"/>
    <property type="project" value="TreeGrafter"/>
</dbReference>
<dbReference type="SUPFAM" id="SSF50156">
    <property type="entry name" value="PDZ domain-like"/>
    <property type="match status" value="1"/>
</dbReference>
<dbReference type="GO" id="GO:0004175">
    <property type="term" value="F:endopeptidase activity"/>
    <property type="evidence" value="ECO:0007669"/>
    <property type="project" value="TreeGrafter"/>
</dbReference>
<evidence type="ECO:0000259" key="6">
    <source>
        <dbReference type="PROSITE" id="PS50106"/>
    </source>
</evidence>
<dbReference type="GO" id="GO:0007165">
    <property type="term" value="P:signal transduction"/>
    <property type="evidence" value="ECO:0007669"/>
    <property type="project" value="TreeGrafter"/>
</dbReference>
<dbReference type="AlphaFoldDB" id="B4VRE8"/>
<dbReference type="Pfam" id="PF17820">
    <property type="entry name" value="PDZ_6"/>
    <property type="match status" value="1"/>
</dbReference>
<dbReference type="EMBL" id="DS989849">
    <property type="protein sequence ID" value="EDX75413.1"/>
    <property type="molecule type" value="Genomic_DNA"/>
</dbReference>
<accession>B4VRE8</accession>
<keyword evidence="3 5" id="KW-0378">Hydrolase</keyword>
<dbReference type="SMART" id="SM00245">
    <property type="entry name" value="TSPc"/>
    <property type="match status" value="1"/>
</dbReference>
<sequence>MNQYSKTFPWLKSILVTGAIATTATLSWLAPIGSNRSVFAALEDSPKTVVDEVWQLVNQEYVDPSFNQVDWQATRQQLLNRNYTSSEQAYKAIRDALEPIGDPYTRFLEPEQFKALTDQTAGELSGVGIRMGVDEKTQKLVIIEPIENSPAFKAELKSGDKIIAIDGKSTQGMSAEEASALIRGEVGSSVTLKISRQGQNHFDVTLTRAQIELPSVHYTLKQEGQMRVGYISIDEFSSHAPEQMQRAIRNLNSQDVNGYVLDLRGNPGGLLYASIEIARMWLDEGEIVHTIDRKGGEQKFSANQSALTQLPLVVLVDGYSASASEILAGALKDNKRARVVGSTTFGKAVVQSVHSLSDGSGLAVTISRYYPPSGIDINHKGISPDVKIDLTSAQQRRLVTQPMLRATIEDPQYKQALTVLENTVLAERGLNQPTEPISVR</sequence>
<dbReference type="eggNOG" id="COG0793">
    <property type="taxonomic scope" value="Bacteria"/>
</dbReference>
<evidence type="ECO:0000256" key="1">
    <source>
        <dbReference type="ARBA" id="ARBA00009179"/>
    </source>
</evidence>
<dbReference type="InterPro" id="IPR001478">
    <property type="entry name" value="PDZ"/>
</dbReference>
<dbReference type="NCBIfam" id="NF045589">
    <property type="entry name" value="Cterm_S41_CtpB"/>
    <property type="match status" value="1"/>
</dbReference>
<dbReference type="CDD" id="cd06782">
    <property type="entry name" value="cpPDZ_CPP-like"/>
    <property type="match status" value="1"/>
</dbReference>
<dbReference type="GO" id="GO:0008236">
    <property type="term" value="F:serine-type peptidase activity"/>
    <property type="evidence" value="ECO:0007669"/>
    <property type="project" value="UniProtKB-KW"/>
</dbReference>
<evidence type="ECO:0000256" key="5">
    <source>
        <dbReference type="RuleBase" id="RU004404"/>
    </source>
</evidence>
<dbReference type="SUPFAM" id="SSF52096">
    <property type="entry name" value="ClpP/crotonase"/>
    <property type="match status" value="1"/>
</dbReference>
<dbReference type="RefSeq" id="WP_006101123.1">
    <property type="nucleotide sequence ID" value="NZ_DS989849.1"/>
</dbReference>
<dbReference type="PROSITE" id="PS50106">
    <property type="entry name" value="PDZ"/>
    <property type="match status" value="1"/>
</dbReference>
<dbReference type="InterPro" id="IPR004447">
    <property type="entry name" value="Peptidase_S41A"/>
</dbReference>
<dbReference type="MEROPS" id="S41.009"/>
<dbReference type="HOGENOM" id="CLU_017295_0_0_3"/>
<evidence type="ECO:0000256" key="4">
    <source>
        <dbReference type="ARBA" id="ARBA00022825"/>
    </source>
</evidence>
<comment type="similarity">
    <text evidence="1 5">Belongs to the peptidase S41A family.</text>
</comment>
<name>B4VRE8_9CYAN</name>
<dbReference type="Pfam" id="PF03572">
    <property type="entry name" value="Peptidase_S41"/>
    <property type="match status" value="1"/>
</dbReference>
<evidence type="ECO:0000256" key="3">
    <source>
        <dbReference type="ARBA" id="ARBA00022801"/>
    </source>
</evidence>
<keyword evidence="8" id="KW-1185">Reference proteome</keyword>
<evidence type="ECO:0000313" key="7">
    <source>
        <dbReference type="EMBL" id="EDX75413.1"/>
    </source>
</evidence>
<dbReference type="InterPro" id="IPR054625">
    <property type="entry name" value="Cterm_S41_CtpB"/>
</dbReference>
<organism evidence="7 8">
    <name type="scientific">Coleofasciculus chthonoplastes PCC 7420</name>
    <dbReference type="NCBI Taxonomy" id="118168"/>
    <lineage>
        <taxon>Bacteria</taxon>
        <taxon>Bacillati</taxon>
        <taxon>Cyanobacteriota</taxon>
        <taxon>Cyanophyceae</taxon>
        <taxon>Coleofasciculales</taxon>
        <taxon>Coleofasciculaceae</taxon>
        <taxon>Coleofasciculus</taxon>
    </lineage>
</organism>
<dbReference type="STRING" id="118168.MC7420_1331"/>
<evidence type="ECO:0000256" key="2">
    <source>
        <dbReference type="ARBA" id="ARBA00022670"/>
    </source>
</evidence>
<reference evidence="7 8" key="1">
    <citation type="submission" date="2008-07" db="EMBL/GenBank/DDBJ databases">
        <authorList>
            <person name="Tandeau de Marsac N."/>
            <person name="Ferriera S."/>
            <person name="Johnson J."/>
            <person name="Kravitz S."/>
            <person name="Beeson K."/>
            <person name="Sutton G."/>
            <person name="Rogers Y.-H."/>
            <person name="Friedman R."/>
            <person name="Frazier M."/>
            <person name="Venter J.C."/>
        </authorList>
    </citation>
    <scope>NUCLEOTIDE SEQUENCE [LARGE SCALE GENOMIC DNA]</scope>
    <source>
        <strain evidence="7 8">PCC 7420</strain>
    </source>
</reference>
<dbReference type="Gene3D" id="3.90.226.10">
    <property type="entry name" value="2-enoyl-CoA Hydratase, Chain A, domain 1"/>
    <property type="match status" value="1"/>
</dbReference>
<evidence type="ECO:0000313" key="8">
    <source>
        <dbReference type="Proteomes" id="UP000003835"/>
    </source>
</evidence>
<dbReference type="FunFam" id="2.30.42.10:FF:000063">
    <property type="entry name" value="Peptidase, S41 family"/>
    <property type="match status" value="1"/>
</dbReference>
<dbReference type="SMART" id="SM00228">
    <property type="entry name" value="PDZ"/>
    <property type="match status" value="1"/>
</dbReference>
<dbReference type="InterPro" id="IPR029045">
    <property type="entry name" value="ClpP/crotonase-like_dom_sf"/>
</dbReference>
<dbReference type="Gene3D" id="2.30.42.10">
    <property type="match status" value="1"/>
</dbReference>
<gene>
    <name evidence="7" type="ORF">MC7420_1331</name>
</gene>
<keyword evidence="4 5" id="KW-0720">Serine protease</keyword>
<dbReference type="OrthoDB" id="9812068at2"/>